<protein>
    <submittedName>
        <fullName evidence="1">Uncharacterized protein</fullName>
    </submittedName>
</protein>
<organism evidence="1 2">
    <name type="scientific">Roseibium aggregatum (strain ATCC 25650 / DSM 13394 / JCM 20685 / NBRC 16684 / NCIMB 2208 / IAM 12614 / B1)</name>
    <name type="common">Stappia aggregata</name>
    <dbReference type="NCBI Taxonomy" id="384765"/>
    <lineage>
        <taxon>Bacteria</taxon>
        <taxon>Pseudomonadati</taxon>
        <taxon>Pseudomonadota</taxon>
        <taxon>Alphaproteobacteria</taxon>
        <taxon>Hyphomicrobiales</taxon>
        <taxon>Stappiaceae</taxon>
        <taxon>Roseibium</taxon>
    </lineage>
</organism>
<dbReference type="EMBL" id="AAUW01000016">
    <property type="protein sequence ID" value="EAV42136.1"/>
    <property type="molecule type" value="Genomic_DNA"/>
</dbReference>
<dbReference type="Proteomes" id="UP000004848">
    <property type="component" value="Unassembled WGS sequence"/>
</dbReference>
<comment type="caution">
    <text evidence="1">The sequence shown here is derived from an EMBL/GenBank/DDBJ whole genome shotgun (WGS) entry which is preliminary data.</text>
</comment>
<dbReference type="Pfam" id="PF19662">
    <property type="entry name" value="DUF6165"/>
    <property type="match status" value="1"/>
</dbReference>
<dbReference type="InterPro" id="IPR046163">
    <property type="entry name" value="DUF6165"/>
</dbReference>
<evidence type="ECO:0000313" key="2">
    <source>
        <dbReference type="Proteomes" id="UP000004848"/>
    </source>
</evidence>
<name>A0NYE0_ROSAI</name>
<dbReference type="eggNOG" id="COG0859">
    <property type="taxonomic scope" value="Bacteria"/>
</dbReference>
<dbReference type="AlphaFoldDB" id="A0NYE0"/>
<sequence length="146" mass="16557">MVDLIYIPGSPAELIDRITILEIKASRISAPDKLTHVHFELSSLTDVFDRHLPKSAELQARKAQLKSLNETLWGLEDDIRNYERAQDFGEGFVNVARRIYQTNDKRTALKREINTKLGSRIVEVRSYSDGCSLPDNPSASQNKTEV</sequence>
<accession>A0NYE0</accession>
<proteinExistence type="predicted"/>
<dbReference type="RefSeq" id="WP_006937506.1">
    <property type="nucleotide sequence ID" value="NZ_AAUW01000016.1"/>
</dbReference>
<reference evidence="1 2" key="1">
    <citation type="submission" date="2006-05" db="EMBL/GenBank/DDBJ databases">
        <authorList>
            <person name="King G."/>
            <person name="Ferriera S."/>
            <person name="Johnson J."/>
            <person name="Kravitz S."/>
            <person name="Beeson K."/>
            <person name="Sutton G."/>
            <person name="Rogers Y.-H."/>
            <person name="Friedman R."/>
            <person name="Frazier M."/>
            <person name="Venter J.C."/>
        </authorList>
    </citation>
    <scope>NUCLEOTIDE SEQUENCE [LARGE SCALE GENOMIC DNA]</scope>
    <source>
        <strain evidence="2">ATCC 25650 / DSM 13394 / JCM 20685 / NBRC 16684 / NCIMB 2208 / IAM 12614 / B1</strain>
    </source>
</reference>
<evidence type="ECO:0000313" key="1">
    <source>
        <dbReference type="EMBL" id="EAV42136.1"/>
    </source>
</evidence>
<dbReference type="GeneID" id="68848348"/>
<gene>
    <name evidence="1" type="ORF">SIAM614_20645</name>
</gene>